<proteinExistence type="predicted"/>
<keyword evidence="4" id="KW-0564">Palmitate</keyword>
<feature type="compositionally biased region" description="Low complexity" evidence="6">
    <location>
        <begin position="52"/>
        <end position="67"/>
    </location>
</feature>
<dbReference type="EMBL" id="CP001620">
    <property type="protein sequence ID" value="ACR16956.1"/>
    <property type="molecule type" value="Genomic_DNA"/>
</dbReference>
<keyword evidence="9" id="KW-1185">Reference proteome</keyword>
<keyword evidence="1" id="KW-1003">Cell membrane</keyword>
<evidence type="ECO:0000256" key="6">
    <source>
        <dbReference type="SAM" id="MobiDB-lite"/>
    </source>
</evidence>
<organism evidence="8 9">
    <name type="scientific">Corynebacterium kroppenstedtii (strain DSM 44385 / JCM 11950 / CIP 105744 / CCUG 35717)</name>
    <dbReference type="NCBI Taxonomy" id="645127"/>
    <lineage>
        <taxon>Bacteria</taxon>
        <taxon>Bacillati</taxon>
        <taxon>Actinomycetota</taxon>
        <taxon>Actinomycetes</taxon>
        <taxon>Mycobacteriales</taxon>
        <taxon>Corynebacteriaceae</taxon>
        <taxon>Corynebacterium</taxon>
    </lineage>
</organism>
<dbReference type="RefSeq" id="WP_012730844.1">
    <property type="nucleotide sequence ID" value="NC_012704.1"/>
</dbReference>
<reference evidence="8 9" key="1">
    <citation type="journal article" date="2008" name="J. Biotechnol.">
        <title>Ultrafast pyrosequencing of Corynebacterium kroppenstedtii DSM44385 revealed insights into the physiology of a lipophilic corynebacterium that lacks mycolic acids.</title>
        <authorList>
            <person name="Tauch A."/>
            <person name="Schneider J."/>
            <person name="Szczepanowski R."/>
            <person name="Tilker A."/>
            <person name="Viehoever P."/>
            <person name="Gartemann K.-H."/>
            <person name="Arnold W."/>
            <person name="Blom J."/>
            <person name="Brinkrolf K."/>
            <person name="Brune I."/>
            <person name="Goetker S."/>
            <person name="Weisshaar B."/>
            <person name="Goesmann A."/>
            <person name="Droege M."/>
            <person name="Puehler A."/>
        </authorList>
    </citation>
    <scope>NUCLEOTIDE SEQUENCE [LARGE SCALE GENOMIC DNA]</scope>
    <source>
        <strain evidence="9">DSM 44385 / JCM 11950 / CIP 105744 / CCUG 35717</strain>
    </source>
</reference>
<feature type="signal peptide" evidence="7">
    <location>
        <begin position="1"/>
        <end position="22"/>
    </location>
</feature>
<evidence type="ECO:0000313" key="8">
    <source>
        <dbReference type="EMBL" id="ACR16956.1"/>
    </source>
</evidence>
<evidence type="ECO:0000256" key="1">
    <source>
        <dbReference type="ARBA" id="ARBA00022475"/>
    </source>
</evidence>
<sequence length="222" mass="23736">MKVSSSHVVKGIALLASVVVLAGCNQGGDNDNSQATDQPTSEVTKSSIATPSSENAAASEDSSSGAAESDEQDADSDNQTAAQQRKDQESGTDNIAAREYQDHAAEVPPPSSGEWDIDLSSFLENQPCAALSWAVLVPMKIVDGSPPTQTMLFHNGRFIKTVSQKTTYSPDVSRVDDSTINVNWKWSKPGDPLAEKTGRSFATFRWDDQSESVVMEGELPPD</sequence>
<evidence type="ECO:0000256" key="7">
    <source>
        <dbReference type="SAM" id="SignalP"/>
    </source>
</evidence>
<feature type="region of interest" description="Disordered" evidence="6">
    <location>
        <begin position="24"/>
        <end position="92"/>
    </location>
</feature>
<dbReference type="AlphaFoldDB" id="C4LGK1"/>
<evidence type="ECO:0000256" key="4">
    <source>
        <dbReference type="ARBA" id="ARBA00023139"/>
    </source>
</evidence>
<gene>
    <name evidence="8" type="ordered locus">ckrop_0163</name>
</gene>
<evidence type="ECO:0000256" key="5">
    <source>
        <dbReference type="ARBA" id="ARBA00023288"/>
    </source>
</evidence>
<keyword evidence="2 7" id="KW-0732">Signal</keyword>
<keyword evidence="5" id="KW-0449">Lipoprotein</keyword>
<evidence type="ECO:0000313" key="9">
    <source>
        <dbReference type="Proteomes" id="UP000001473"/>
    </source>
</evidence>
<name>C4LGK1_CORK4</name>
<feature type="compositionally biased region" description="Polar residues" evidence="6">
    <location>
        <begin position="27"/>
        <end position="51"/>
    </location>
</feature>
<dbReference type="InterPro" id="IPR025971">
    <property type="entry name" value="LppP/LprE"/>
</dbReference>
<evidence type="ECO:0000256" key="2">
    <source>
        <dbReference type="ARBA" id="ARBA00022729"/>
    </source>
</evidence>
<keyword evidence="3" id="KW-0472">Membrane</keyword>
<dbReference type="PROSITE" id="PS51257">
    <property type="entry name" value="PROKAR_LIPOPROTEIN"/>
    <property type="match status" value="1"/>
</dbReference>
<dbReference type="STRING" id="645127.ckrop_0163"/>
<protein>
    <submittedName>
        <fullName evidence="8">Putative secreted protein</fullName>
    </submittedName>
</protein>
<dbReference type="KEGG" id="ckp:ckrop_0163"/>
<dbReference type="Proteomes" id="UP000001473">
    <property type="component" value="Chromosome"/>
</dbReference>
<dbReference type="Pfam" id="PF14041">
    <property type="entry name" value="Lipoprotein_21"/>
    <property type="match status" value="1"/>
</dbReference>
<evidence type="ECO:0000256" key="3">
    <source>
        <dbReference type="ARBA" id="ARBA00023136"/>
    </source>
</evidence>
<dbReference type="HOGENOM" id="CLU_102514_0_0_11"/>
<dbReference type="OrthoDB" id="3254867at2"/>
<accession>C4LGK1</accession>
<feature type="chain" id="PRO_5039130512" evidence="7">
    <location>
        <begin position="23"/>
        <end position="222"/>
    </location>
</feature>